<comment type="caution">
    <text evidence="1">The sequence shown here is derived from an EMBL/GenBank/DDBJ whole genome shotgun (WGS) entry which is preliminary data.</text>
</comment>
<accession>A0A1C7M1P6</accession>
<sequence length="363" mass="41229">MHAAIGCRHTLFDFLRPLCKAAPILEKLVLHAGTVRYGRSSTWDLDDLFNTGEVLNYLYPTHPPFEGHTPLLHTLVLSHLYFSHTSGIYRNLINLTIIHLHPTEALEPFFRVLSSSPALEKLNLVMRSPEYEVRFLQPPQLPHVHLPRLRFLGITCDVIPFIAAILAHLSFPMHSRIHLSSRMDRDWRRWSALSAVLRDPSMRARLPSFQLSVSVMVMDDCVVSVLSALDLSRIETFGVFEIVAASSYCFWQPVLRRMHRLRCLSLHRVSSATLVAVLRTLQWYTHPIGNPGAPYCTQLQCLGLGEVEKDVAAELVDFLKFCVANRKVLAQVRVTELRGWDADMVNQLNGHGNIRVVYMPPTG</sequence>
<dbReference type="SUPFAM" id="SSF52047">
    <property type="entry name" value="RNI-like"/>
    <property type="match status" value="1"/>
</dbReference>
<reference evidence="1 2" key="1">
    <citation type="submission" date="2016-03" db="EMBL/GenBank/DDBJ databases">
        <title>Whole genome sequencing of Grifola frondosa 9006-11.</title>
        <authorList>
            <person name="Min B."/>
            <person name="Park H."/>
            <person name="Kim J.-G."/>
            <person name="Cho H."/>
            <person name="Oh Y.-L."/>
            <person name="Kong W.-S."/>
            <person name="Choi I.-G."/>
        </authorList>
    </citation>
    <scope>NUCLEOTIDE SEQUENCE [LARGE SCALE GENOMIC DNA]</scope>
    <source>
        <strain evidence="1 2">9006-11</strain>
    </source>
</reference>
<evidence type="ECO:0000313" key="1">
    <source>
        <dbReference type="EMBL" id="OBZ70842.1"/>
    </source>
</evidence>
<protein>
    <recommendedName>
        <fullName evidence="3">F-box domain-containing protein</fullName>
    </recommendedName>
</protein>
<dbReference type="AlphaFoldDB" id="A0A1C7M1P6"/>
<organism evidence="1 2">
    <name type="scientific">Grifola frondosa</name>
    <name type="common">Maitake</name>
    <name type="synonym">Polyporus frondosus</name>
    <dbReference type="NCBI Taxonomy" id="5627"/>
    <lineage>
        <taxon>Eukaryota</taxon>
        <taxon>Fungi</taxon>
        <taxon>Dikarya</taxon>
        <taxon>Basidiomycota</taxon>
        <taxon>Agaricomycotina</taxon>
        <taxon>Agaricomycetes</taxon>
        <taxon>Polyporales</taxon>
        <taxon>Grifolaceae</taxon>
        <taxon>Grifola</taxon>
    </lineage>
</organism>
<evidence type="ECO:0000313" key="2">
    <source>
        <dbReference type="Proteomes" id="UP000092993"/>
    </source>
</evidence>
<proteinExistence type="predicted"/>
<dbReference type="Proteomes" id="UP000092993">
    <property type="component" value="Unassembled WGS sequence"/>
</dbReference>
<evidence type="ECO:0008006" key="3">
    <source>
        <dbReference type="Google" id="ProtNLM"/>
    </source>
</evidence>
<gene>
    <name evidence="1" type="ORF">A0H81_09471</name>
</gene>
<dbReference type="EMBL" id="LUGG01000013">
    <property type="protein sequence ID" value="OBZ70842.1"/>
    <property type="molecule type" value="Genomic_DNA"/>
</dbReference>
<keyword evidence="2" id="KW-1185">Reference proteome</keyword>
<name>A0A1C7M1P6_GRIFR</name>